<accession>A0A1H9VBS9</accession>
<name>A0A1H9VBS9_9BACI</name>
<protein>
    <submittedName>
        <fullName evidence="2">Spore coat protein GerQ</fullName>
    </submittedName>
</protein>
<feature type="compositionally biased region" description="Polar residues" evidence="1">
    <location>
        <begin position="70"/>
        <end position="84"/>
    </location>
</feature>
<dbReference type="AlphaFoldDB" id="A0A1H9VBS9"/>
<reference evidence="3" key="1">
    <citation type="submission" date="2016-10" db="EMBL/GenBank/DDBJ databases">
        <authorList>
            <person name="Varghese N."/>
            <person name="Submissions S."/>
        </authorList>
    </citation>
    <scope>NUCLEOTIDE SEQUENCE [LARGE SCALE GENOMIC DNA]</scope>
    <source>
        <strain evidence="3">S9</strain>
    </source>
</reference>
<dbReference type="Pfam" id="PF09671">
    <property type="entry name" value="Spore_GerQ"/>
    <property type="match status" value="1"/>
</dbReference>
<keyword evidence="3" id="KW-1185">Reference proteome</keyword>
<dbReference type="RefSeq" id="WP_245733105.1">
    <property type="nucleotide sequence ID" value="NZ_FOGT01000010.1"/>
</dbReference>
<dbReference type="NCBIfam" id="TIGR02728">
    <property type="entry name" value="spore_gerQ"/>
    <property type="match status" value="1"/>
</dbReference>
<sequence length="225" mass="25341">MYSQQDFPYSGYDDKNYDSSEGDQQQRAYGPAGGPQQAGAFSMGSGQQHGGYPSMHQMSQQHGGYPSMGQMGQQYSGYPSMQHTGQQFGGFQAGQQQFSPFMPGTPMPPPPQFVQQAQQPFSPFLQVPGMLPIEMSYIENILRLNRGKVGTFYMTFENNDRWNAKIFKGVIEAAGRDHIIISDPQTDKRYLLLMVNLDYVTFDEEIEYDYPFDGAQQQMAAYAPR</sequence>
<evidence type="ECO:0000256" key="1">
    <source>
        <dbReference type="SAM" id="MobiDB-lite"/>
    </source>
</evidence>
<dbReference type="Proteomes" id="UP000198571">
    <property type="component" value="Unassembled WGS sequence"/>
</dbReference>
<keyword evidence="2" id="KW-0167">Capsid protein</keyword>
<proteinExistence type="predicted"/>
<dbReference type="STRING" id="1601833.SAMN05518684_11038"/>
<feature type="region of interest" description="Disordered" evidence="1">
    <location>
        <begin position="1"/>
        <end position="87"/>
    </location>
</feature>
<evidence type="ECO:0000313" key="3">
    <source>
        <dbReference type="Proteomes" id="UP000198571"/>
    </source>
</evidence>
<gene>
    <name evidence="2" type="ORF">SAMN05518684_11038</name>
</gene>
<dbReference type="EMBL" id="FOGT01000010">
    <property type="protein sequence ID" value="SES18697.1"/>
    <property type="molecule type" value="Genomic_DNA"/>
</dbReference>
<feature type="compositionally biased region" description="Low complexity" evidence="1">
    <location>
        <begin position="25"/>
        <end position="40"/>
    </location>
</feature>
<keyword evidence="2" id="KW-0946">Virion</keyword>
<evidence type="ECO:0000313" key="2">
    <source>
        <dbReference type="EMBL" id="SES18697.1"/>
    </source>
</evidence>
<organism evidence="2 3">
    <name type="scientific">Salipaludibacillus aurantiacus</name>
    <dbReference type="NCBI Taxonomy" id="1601833"/>
    <lineage>
        <taxon>Bacteria</taxon>
        <taxon>Bacillati</taxon>
        <taxon>Bacillota</taxon>
        <taxon>Bacilli</taxon>
        <taxon>Bacillales</taxon>
        <taxon>Bacillaceae</taxon>
    </lineage>
</organism>
<dbReference type="InterPro" id="IPR014099">
    <property type="entry name" value="Spore_coat_GerQ"/>
</dbReference>